<dbReference type="InterPro" id="IPR004387">
    <property type="entry name" value="Pept_M50_Zn"/>
</dbReference>
<dbReference type="SMART" id="SM00228">
    <property type="entry name" value="PDZ"/>
    <property type="match status" value="1"/>
</dbReference>
<name>A0A1G2P813_9BACT</name>
<dbReference type="GO" id="GO:0016020">
    <property type="term" value="C:membrane"/>
    <property type="evidence" value="ECO:0007669"/>
    <property type="project" value="UniProtKB-SubCell"/>
</dbReference>
<dbReference type="GO" id="GO:0006508">
    <property type="term" value="P:proteolysis"/>
    <property type="evidence" value="ECO:0007669"/>
    <property type="project" value="UniProtKB-KW"/>
</dbReference>
<dbReference type="Pfam" id="PF17820">
    <property type="entry name" value="PDZ_6"/>
    <property type="match status" value="1"/>
</dbReference>
<evidence type="ECO:0000256" key="2">
    <source>
        <dbReference type="ARBA" id="ARBA00004141"/>
    </source>
</evidence>
<evidence type="ECO:0000256" key="4">
    <source>
        <dbReference type="ARBA" id="ARBA00022670"/>
    </source>
</evidence>
<dbReference type="STRING" id="1802335.A3G59_01785"/>
<feature type="domain" description="PDZ" evidence="12">
    <location>
        <begin position="135"/>
        <end position="199"/>
    </location>
</feature>
<dbReference type="PANTHER" id="PTHR42837:SF2">
    <property type="entry name" value="MEMBRANE METALLOPROTEASE ARASP2, CHLOROPLASTIC-RELATED"/>
    <property type="match status" value="1"/>
</dbReference>
<dbReference type="GO" id="GO:0046872">
    <property type="term" value="F:metal ion binding"/>
    <property type="evidence" value="ECO:0007669"/>
    <property type="project" value="UniProtKB-KW"/>
</dbReference>
<protein>
    <recommendedName>
        <fullName evidence="11">Zinc metalloprotease</fullName>
        <ecNumber evidence="11">3.4.24.-</ecNumber>
    </recommendedName>
</protein>
<organism evidence="13 14">
    <name type="scientific">Candidatus Taylorbacteria bacterium RIFCSPLOWO2_12_FULL_47_20</name>
    <dbReference type="NCBI Taxonomy" id="1802335"/>
    <lineage>
        <taxon>Bacteria</taxon>
        <taxon>Candidatus Tayloriibacteriota</taxon>
    </lineage>
</organism>
<dbReference type="EC" id="3.4.24.-" evidence="11"/>
<keyword evidence="11" id="KW-0479">Metal-binding</keyword>
<evidence type="ECO:0000256" key="3">
    <source>
        <dbReference type="ARBA" id="ARBA00007931"/>
    </source>
</evidence>
<evidence type="ECO:0000256" key="7">
    <source>
        <dbReference type="ARBA" id="ARBA00022833"/>
    </source>
</evidence>
<dbReference type="PROSITE" id="PS50106">
    <property type="entry name" value="PDZ"/>
    <property type="match status" value="1"/>
</dbReference>
<evidence type="ECO:0000313" key="13">
    <source>
        <dbReference type="EMBL" id="OHA44413.1"/>
    </source>
</evidence>
<feature type="transmembrane region" description="Helical" evidence="11">
    <location>
        <begin position="6"/>
        <end position="25"/>
    </location>
</feature>
<comment type="similarity">
    <text evidence="3 11">Belongs to the peptidase M50B family.</text>
</comment>
<keyword evidence="10 11" id="KW-0472">Membrane</keyword>
<keyword evidence="9 11" id="KW-0482">Metalloprotease</keyword>
<accession>A0A1G2P813</accession>
<dbReference type="NCBIfam" id="TIGR00054">
    <property type="entry name" value="RIP metalloprotease RseP"/>
    <property type="match status" value="1"/>
</dbReference>
<keyword evidence="6 11" id="KW-0378">Hydrolase</keyword>
<evidence type="ECO:0000256" key="10">
    <source>
        <dbReference type="ARBA" id="ARBA00023136"/>
    </source>
</evidence>
<keyword evidence="5 11" id="KW-0812">Transmembrane</keyword>
<feature type="transmembrane region" description="Helical" evidence="11">
    <location>
        <begin position="304"/>
        <end position="324"/>
    </location>
</feature>
<dbReference type="CDD" id="cd06163">
    <property type="entry name" value="S2P-M50_PDZ_RseP-like"/>
    <property type="match status" value="1"/>
</dbReference>
<evidence type="ECO:0000256" key="5">
    <source>
        <dbReference type="ARBA" id="ARBA00022692"/>
    </source>
</evidence>
<dbReference type="SUPFAM" id="SSF50156">
    <property type="entry name" value="PDZ domain-like"/>
    <property type="match status" value="1"/>
</dbReference>
<keyword evidence="7 11" id="KW-0862">Zinc</keyword>
<comment type="cofactor">
    <cofactor evidence="1 11">
        <name>Zn(2+)</name>
        <dbReference type="ChEBI" id="CHEBI:29105"/>
    </cofactor>
</comment>
<evidence type="ECO:0000256" key="6">
    <source>
        <dbReference type="ARBA" id="ARBA00022801"/>
    </source>
</evidence>
<evidence type="ECO:0000256" key="1">
    <source>
        <dbReference type="ARBA" id="ARBA00001947"/>
    </source>
</evidence>
<dbReference type="Proteomes" id="UP000176881">
    <property type="component" value="Unassembled WGS sequence"/>
</dbReference>
<dbReference type="AlphaFoldDB" id="A0A1G2P813"/>
<dbReference type="Gene3D" id="2.30.42.10">
    <property type="match status" value="1"/>
</dbReference>
<evidence type="ECO:0000259" key="12">
    <source>
        <dbReference type="PROSITE" id="PS50106"/>
    </source>
</evidence>
<evidence type="ECO:0000256" key="8">
    <source>
        <dbReference type="ARBA" id="ARBA00022989"/>
    </source>
</evidence>
<dbReference type="Pfam" id="PF02163">
    <property type="entry name" value="Peptidase_M50"/>
    <property type="match status" value="1"/>
</dbReference>
<comment type="subcellular location">
    <subcellularLocation>
        <location evidence="2">Membrane</location>
        <topology evidence="2">Multi-pass membrane protein</topology>
    </subcellularLocation>
</comment>
<dbReference type="InterPro" id="IPR001478">
    <property type="entry name" value="PDZ"/>
</dbReference>
<dbReference type="EMBL" id="MHSN01000027">
    <property type="protein sequence ID" value="OHA44413.1"/>
    <property type="molecule type" value="Genomic_DNA"/>
</dbReference>
<feature type="transmembrane region" description="Helical" evidence="11">
    <location>
        <begin position="353"/>
        <end position="372"/>
    </location>
</feature>
<gene>
    <name evidence="13" type="ORF">A3G59_01785</name>
</gene>
<sequence length="379" mass="39765">MTIILFIIVLAILVFVHELGHFLVAKRSGVRVDEFGIGFPPRLFGFKKGETLYSINLIPFGGFVKIFGENGETGETVPAQISSGGNVARSPLSDSRSFVNQKRRTQALILVAGVLFNFVFGWLLIGGSYTVGSPVSVEGYEGNLIGEPRLLVISVVPESPAAKAGLKVGDEIVSISGGGNTDSDPTIDDVQRIILQAGSVGGSVDLRVKRGGEDTTKAIVPVATGGGENNPVIGIGMDRIGVARMNIFSALYQGFKTSVNMGVVVAVNLFSLILDAVLGRADLSNVAGPVGIAGLVGDAGRLGFTYLMSFTAFISINLAVLNLLPFPALDGGRLVFVAIEAIRRKPVSAKVTAAVNTAGFLLLLVLIAVITWNDIARLL</sequence>
<comment type="caution">
    <text evidence="13">The sequence shown here is derived from an EMBL/GenBank/DDBJ whole genome shotgun (WGS) entry which is preliminary data.</text>
</comment>
<dbReference type="PANTHER" id="PTHR42837">
    <property type="entry name" value="REGULATOR OF SIGMA-E PROTEASE RSEP"/>
    <property type="match status" value="1"/>
</dbReference>
<dbReference type="GO" id="GO:0004222">
    <property type="term" value="F:metalloendopeptidase activity"/>
    <property type="evidence" value="ECO:0007669"/>
    <property type="project" value="InterPro"/>
</dbReference>
<dbReference type="InterPro" id="IPR036034">
    <property type="entry name" value="PDZ_sf"/>
</dbReference>
<evidence type="ECO:0000256" key="9">
    <source>
        <dbReference type="ARBA" id="ARBA00023049"/>
    </source>
</evidence>
<evidence type="ECO:0000256" key="11">
    <source>
        <dbReference type="RuleBase" id="RU362031"/>
    </source>
</evidence>
<reference evidence="13 14" key="1">
    <citation type="journal article" date="2016" name="Nat. Commun.">
        <title>Thousands of microbial genomes shed light on interconnected biogeochemical processes in an aquifer system.</title>
        <authorList>
            <person name="Anantharaman K."/>
            <person name="Brown C.T."/>
            <person name="Hug L.A."/>
            <person name="Sharon I."/>
            <person name="Castelle C.J."/>
            <person name="Probst A.J."/>
            <person name="Thomas B.C."/>
            <person name="Singh A."/>
            <person name="Wilkins M.J."/>
            <person name="Karaoz U."/>
            <person name="Brodie E.L."/>
            <person name="Williams K.H."/>
            <person name="Hubbard S.S."/>
            <person name="Banfield J.F."/>
        </authorList>
    </citation>
    <scope>NUCLEOTIDE SEQUENCE [LARGE SCALE GENOMIC DNA]</scope>
</reference>
<dbReference type="InterPro" id="IPR041489">
    <property type="entry name" value="PDZ_6"/>
</dbReference>
<evidence type="ECO:0000313" key="14">
    <source>
        <dbReference type="Proteomes" id="UP000176881"/>
    </source>
</evidence>
<feature type="transmembrane region" description="Helical" evidence="11">
    <location>
        <begin position="107"/>
        <end position="125"/>
    </location>
</feature>
<keyword evidence="8 11" id="KW-1133">Transmembrane helix</keyword>
<dbReference type="InterPro" id="IPR008915">
    <property type="entry name" value="Peptidase_M50"/>
</dbReference>
<keyword evidence="4 13" id="KW-0645">Protease</keyword>
<proteinExistence type="inferred from homology"/>